<dbReference type="InterPro" id="IPR041633">
    <property type="entry name" value="Polbeta"/>
</dbReference>
<reference evidence="3" key="1">
    <citation type="submission" date="2012-11" db="EMBL/GenBank/DDBJ databases">
        <authorList>
            <person name="Singh A."/>
            <person name="Pinnaka A.K."/>
            <person name="Vaidya B."/>
        </authorList>
    </citation>
    <scope>NUCLEOTIDE SEQUENCE [LARGE SCALE GENOMIC DNA]</scope>
    <source>
        <strain evidence="3">AK23</strain>
    </source>
</reference>
<dbReference type="GO" id="GO:0016740">
    <property type="term" value="F:transferase activity"/>
    <property type="evidence" value="ECO:0007669"/>
    <property type="project" value="UniProtKB-KW"/>
</dbReference>
<dbReference type="EMBL" id="AONB01000032">
    <property type="protein sequence ID" value="EXJ09129.1"/>
    <property type="molecule type" value="Genomic_DNA"/>
</dbReference>
<sequence length="132" mass="15330">MLRDAVIRKVIQMAEQNPNIDVLWMYGSRAKLTAQESSDYDFAVAFTTMPLNAWDKRLQSELLALDWCESLMLPENKISVADINHIPLPLAMSIITTGKVLLVKNSLRLAREENRITSMWEIDYRYHFQHYG</sequence>
<dbReference type="InterPro" id="IPR043519">
    <property type="entry name" value="NT_sf"/>
</dbReference>
<dbReference type="Pfam" id="PF18765">
    <property type="entry name" value="Polbeta"/>
    <property type="match status" value="1"/>
</dbReference>
<reference evidence="2 3" key="2">
    <citation type="journal article" date="2015" name="Syst. Appl. Microbiol.">
        <title>Nitrincola nitratireducens sp. nov. isolated from a haloalkaline crater lake.</title>
        <authorList>
            <person name="Singh A."/>
            <person name="Vaidya B."/>
            <person name="Tanuku N.R."/>
            <person name="Pinnaka A.K."/>
        </authorList>
    </citation>
    <scope>NUCLEOTIDE SEQUENCE [LARGE SCALE GENOMIC DNA]</scope>
    <source>
        <strain evidence="2 3">AK23</strain>
    </source>
</reference>
<dbReference type="Gene3D" id="3.30.460.10">
    <property type="entry name" value="Beta Polymerase, domain 2"/>
    <property type="match status" value="1"/>
</dbReference>
<dbReference type="InterPro" id="IPR052930">
    <property type="entry name" value="TA_antitoxin_MntA"/>
</dbReference>
<dbReference type="PANTHER" id="PTHR43852:SF4">
    <property type="entry name" value="NUCLEOTIDYLTRANSFERASE"/>
    <property type="match status" value="1"/>
</dbReference>
<evidence type="ECO:0000313" key="2">
    <source>
        <dbReference type="EMBL" id="EXJ09129.1"/>
    </source>
</evidence>
<protein>
    <submittedName>
        <fullName evidence="2">Putative nucleotidyltransferase</fullName>
    </submittedName>
</protein>
<dbReference type="SUPFAM" id="SSF81301">
    <property type="entry name" value="Nucleotidyltransferase"/>
    <property type="match status" value="1"/>
</dbReference>
<dbReference type="OrthoDB" id="5899752at2"/>
<keyword evidence="3" id="KW-1185">Reference proteome</keyword>
<organism evidence="2 3">
    <name type="scientific">Nitrincola nitratireducens</name>
    <dbReference type="NCBI Taxonomy" id="1229521"/>
    <lineage>
        <taxon>Bacteria</taxon>
        <taxon>Pseudomonadati</taxon>
        <taxon>Pseudomonadota</taxon>
        <taxon>Gammaproteobacteria</taxon>
        <taxon>Oceanospirillales</taxon>
        <taxon>Oceanospirillaceae</taxon>
        <taxon>Nitrincola</taxon>
    </lineage>
</organism>
<name>W9UPU4_9GAMM</name>
<dbReference type="NCBIfam" id="NF047752">
    <property type="entry name" value="MntA_antitoxin"/>
    <property type="match status" value="1"/>
</dbReference>
<proteinExistence type="predicted"/>
<comment type="caution">
    <text evidence="2">The sequence shown here is derived from an EMBL/GenBank/DDBJ whole genome shotgun (WGS) entry which is preliminary data.</text>
</comment>
<keyword evidence="2" id="KW-0808">Transferase</keyword>
<dbReference type="PANTHER" id="PTHR43852">
    <property type="entry name" value="NUCLEOTIDYLTRANSFERASE"/>
    <property type="match status" value="1"/>
</dbReference>
<accession>W9UPU4</accession>
<evidence type="ECO:0000313" key="3">
    <source>
        <dbReference type="Proteomes" id="UP000019464"/>
    </source>
</evidence>
<gene>
    <name evidence="2" type="ORF">D791_03916</name>
</gene>
<evidence type="ECO:0000259" key="1">
    <source>
        <dbReference type="Pfam" id="PF18765"/>
    </source>
</evidence>
<feature type="domain" description="Polymerase beta nucleotidyltransferase" evidence="1">
    <location>
        <begin position="9"/>
        <end position="105"/>
    </location>
</feature>
<dbReference type="CDD" id="cd05403">
    <property type="entry name" value="NT_KNTase_like"/>
    <property type="match status" value="1"/>
</dbReference>
<dbReference type="Proteomes" id="UP000019464">
    <property type="component" value="Unassembled WGS sequence"/>
</dbReference>
<dbReference type="AlphaFoldDB" id="W9UPU4"/>